<evidence type="ECO:0000313" key="5">
    <source>
        <dbReference type="EMBL" id="MFC1434911.1"/>
    </source>
</evidence>
<sequence length="144" mass="14904">MTEGRPEPGRTLQSMEPPDPRFGVGVRTEGNAVVFALTGELDHDTAPLLRERFDEVFDAPAGAGAGASAGTEPPEVVVVDCAELGFCDSTGLNLLLTARLTAVERGIDIRLAGLHGHVVRMFEITGAGGVFSIHPDLAAALAAG</sequence>
<dbReference type="NCBIfam" id="TIGR00377">
    <property type="entry name" value="ant_ant_sig"/>
    <property type="match status" value="1"/>
</dbReference>
<evidence type="ECO:0000256" key="1">
    <source>
        <dbReference type="ARBA" id="ARBA00009013"/>
    </source>
</evidence>
<dbReference type="InterPro" id="IPR003658">
    <property type="entry name" value="Anti-sigma_ant"/>
</dbReference>
<evidence type="ECO:0000313" key="6">
    <source>
        <dbReference type="Proteomes" id="UP001592530"/>
    </source>
</evidence>
<evidence type="ECO:0000256" key="2">
    <source>
        <dbReference type="RuleBase" id="RU003749"/>
    </source>
</evidence>
<dbReference type="PANTHER" id="PTHR33495">
    <property type="entry name" value="ANTI-SIGMA FACTOR ANTAGONIST TM_1081-RELATED-RELATED"/>
    <property type="match status" value="1"/>
</dbReference>
<dbReference type="InterPro" id="IPR002645">
    <property type="entry name" value="STAS_dom"/>
</dbReference>
<dbReference type="PANTHER" id="PTHR33495:SF2">
    <property type="entry name" value="ANTI-SIGMA FACTOR ANTAGONIST TM_1081-RELATED"/>
    <property type="match status" value="1"/>
</dbReference>
<feature type="domain" description="STAS" evidence="4">
    <location>
        <begin position="22"/>
        <end position="144"/>
    </location>
</feature>
<dbReference type="Gene3D" id="3.30.750.24">
    <property type="entry name" value="STAS domain"/>
    <property type="match status" value="1"/>
</dbReference>
<protein>
    <recommendedName>
        <fullName evidence="2">Anti-sigma factor antagonist</fullName>
    </recommendedName>
</protein>
<dbReference type="RefSeq" id="WP_380557521.1">
    <property type="nucleotide sequence ID" value="NZ_JBHEZY010000015.1"/>
</dbReference>
<dbReference type="InterPro" id="IPR036513">
    <property type="entry name" value="STAS_dom_sf"/>
</dbReference>
<dbReference type="PROSITE" id="PS50801">
    <property type="entry name" value="STAS"/>
    <property type="match status" value="1"/>
</dbReference>
<proteinExistence type="inferred from homology"/>
<dbReference type="EMBL" id="JBHEZY010000015">
    <property type="protein sequence ID" value="MFC1434911.1"/>
    <property type="molecule type" value="Genomic_DNA"/>
</dbReference>
<evidence type="ECO:0000256" key="3">
    <source>
        <dbReference type="SAM" id="MobiDB-lite"/>
    </source>
</evidence>
<comment type="similarity">
    <text evidence="1 2">Belongs to the anti-sigma-factor antagonist family.</text>
</comment>
<reference evidence="5 6" key="1">
    <citation type="submission" date="2024-09" db="EMBL/GenBank/DDBJ databases">
        <authorList>
            <person name="Lee S.D."/>
        </authorList>
    </citation>
    <scope>NUCLEOTIDE SEQUENCE [LARGE SCALE GENOMIC DNA]</scope>
    <source>
        <strain evidence="5 6">N1-3</strain>
    </source>
</reference>
<dbReference type="CDD" id="cd07043">
    <property type="entry name" value="STAS_anti-anti-sigma_factors"/>
    <property type="match status" value="1"/>
</dbReference>
<name>A0ABV6X9H6_9ACTN</name>
<dbReference type="Proteomes" id="UP001592530">
    <property type="component" value="Unassembled WGS sequence"/>
</dbReference>
<organism evidence="5 6">
    <name type="scientific">Streptacidiphilus alkalitolerans</name>
    <dbReference type="NCBI Taxonomy" id="3342712"/>
    <lineage>
        <taxon>Bacteria</taxon>
        <taxon>Bacillati</taxon>
        <taxon>Actinomycetota</taxon>
        <taxon>Actinomycetes</taxon>
        <taxon>Kitasatosporales</taxon>
        <taxon>Streptomycetaceae</taxon>
        <taxon>Streptacidiphilus</taxon>
    </lineage>
</organism>
<comment type="caution">
    <text evidence="5">The sequence shown here is derived from an EMBL/GenBank/DDBJ whole genome shotgun (WGS) entry which is preliminary data.</text>
</comment>
<dbReference type="Pfam" id="PF01740">
    <property type="entry name" value="STAS"/>
    <property type="match status" value="1"/>
</dbReference>
<gene>
    <name evidence="5" type="ORF">ACEZDB_30145</name>
</gene>
<accession>A0ABV6X9H6</accession>
<evidence type="ECO:0000259" key="4">
    <source>
        <dbReference type="PROSITE" id="PS50801"/>
    </source>
</evidence>
<dbReference type="SUPFAM" id="SSF52091">
    <property type="entry name" value="SpoIIaa-like"/>
    <property type="match status" value="1"/>
</dbReference>
<feature type="region of interest" description="Disordered" evidence="3">
    <location>
        <begin position="1"/>
        <end position="22"/>
    </location>
</feature>